<keyword evidence="30 32" id="KW-0449">Lipoprotein</keyword>
<dbReference type="CDD" id="cd09909">
    <property type="entry name" value="HIV-1-like_HR1-HR2"/>
    <property type="match status" value="1"/>
</dbReference>
<dbReference type="GO" id="GO:0019031">
    <property type="term" value="C:viral envelope"/>
    <property type="evidence" value="ECO:0007669"/>
    <property type="project" value="UniProtKB-KW"/>
</dbReference>
<evidence type="ECO:0000256" key="7">
    <source>
        <dbReference type="ARBA" id="ARBA00022506"/>
    </source>
</evidence>
<dbReference type="InterPro" id="IPR000328">
    <property type="entry name" value="GP41-like"/>
</dbReference>
<dbReference type="GO" id="GO:0016020">
    <property type="term" value="C:membrane"/>
    <property type="evidence" value="ECO:0007669"/>
    <property type="project" value="UniProtKB-UniRule"/>
</dbReference>
<keyword evidence="9 32" id="KW-1032">Host cell membrane</keyword>
<keyword evidence="17 32" id="KW-1161">Viral attachment to host cell</keyword>
<feature type="coiled-coil region" evidence="32">
    <location>
        <begin position="610"/>
        <end position="644"/>
    </location>
</feature>
<gene>
    <name evidence="32 37" type="primary">env</name>
</gene>
<evidence type="ECO:0000256" key="31">
    <source>
        <dbReference type="ARBA" id="ARBA00023296"/>
    </source>
</evidence>
<evidence type="ECO:0000256" key="2">
    <source>
        <dbReference type="ARBA" id="ARBA00004433"/>
    </source>
</evidence>
<evidence type="ECO:0000256" key="28">
    <source>
        <dbReference type="ARBA" id="ARBA00023180"/>
    </source>
</evidence>
<keyword evidence="11 32" id="KW-0945">Host-virus interaction</keyword>
<dbReference type="Gene3D" id="1.20.5.490">
    <property type="entry name" value="Single helix bin"/>
    <property type="match status" value="1"/>
</dbReference>
<feature type="region of interest" description="Disordered" evidence="34">
    <location>
        <begin position="697"/>
        <end position="718"/>
    </location>
</feature>
<dbReference type="SUPFAM" id="SSF58069">
    <property type="entry name" value="Virus ectodomain"/>
    <property type="match status" value="1"/>
</dbReference>
<keyword evidence="14 32" id="KW-0812">Transmembrane</keyword>
<dbReference type="FunFam" id="1.10.287.210:FF:000001">
    <property type="entry name" value="Envelope glycoprotein gp160"/>
    <property type="match status" value="1"/>
</dbReference>
<evidence type="ECO:0000256" key="24">
    <source>
        <dbReference type="ARBA" id="ARBA00023054"/>
    </source>
</evidence>
<keyword evidence="29 32" id="KW-0899">Viral immunoevasion</keyword>
<dbReference type="FunFam" id="2.170.40.20:FF:000003">
    <property type="entry name" value="Envelope glycoprotein gp160"/>
    <property type="match status" value="1"/>
</dbReference>
<feature type="region of interest" description="Immunosuppression" evidence="32">
    <location>
        <begin position="551"/>
        <end position="569"/>
    </location>
</feature>
<feature type="disulfide bond" evidence="32">
    <location>
        <begin position="53"/>
        <end position="73"/>
    </location>
</feature>
<dbReference type="Gene3D" id="1.10.287.210">
    <property type="match status" value="1"/>
</dbReference>
<evidence type="ECO:0000259" key="36">
    <source>
        <dbReference type="Pfam" id="PF00517"/>
    </source>
</evidence>
<dbReference type="GO" id="GO:0039654">
    <property type="term" value="P:fusion of virus membrane with host endosome membrane"/>
    <property type="evidence" value="ECO:0007669"/>
    <property type="project" value="UniProtKB-UniRule"/>
</dbReference>
<keyword evidence="18 32" id="KW-0946">Virion</keyword>
<dbReference type="InterPro" id="IPR037527">
    <property type="entry name" value="Gp160"/>
</dbReference>
<evidence type="ECO:0000256" key="15">
    <source>
        <dbReference type="ARBA" id="ARBA00022703"/>
    </source>
</evidence>
<dbReference type="FunFam" id="1.20.5.490:FF:000001">
    <property type="entry name" value="Envelope glycoprotein gp160"/>
    <property type="match status" value="1"/>
</dbReference>
<feature type="domain" description="Retroviral envelope protein GP41-like" evidence="36">
    <location>
        <begin position="507"/>
        <end position="698"/>
    </location>
</feature>
<evidence type="ECO:0000256" key="27">
    <source>
        <dbReference type="ARBA" id="ARBA00023157"/>
    </source>
</evidence>
<comment type="miscellaneous">
    <text evidence="32">HIV-1 lineages are divided in three main groups, M (for Major), O (for Outlier), and N (for New, or Non-M, Non-O). The vast majority of strains found worldwide belong to the group M. Group O seems to be endemic to and largely confined to Cameroon and neighboring countries in West Central Africa, where these viruses represent a small minority of HIV-1 strains. The group N is represented by a limited number of isolates from Cameroonian persons. The group M is further subdivided in 9 clades or subtypes (A to D, F to H, J and K).</text>
</comment>
<feature type="lipid moiety-binding region" description="S-palmitoyl cysteine; by host" evidence="32">
    <location>
        <position position="821"/>
    </location>
</feature>
<dbReference type="Pfam" id="PF00517">
    <property type="entry name" value="GP41"/>
    <property type="match status" value="1"/>
</dbReference>
<comment type="similarity">
    <text evidence="32">Belongs to the HIV-1 env protein family.</text>
</comment>
<evidence type="ECO:0000256" key="23">
    <source>
        <dbReference type="ARBA" id="ARBA00023046"/>
    </source>
</evidence>
<comment type="function">
    <text evidence="32">Surface protein gp120: Attaches the virus to the host lymphoid cell by binding to the primary receptor CD4. This interaction induces a structural rearrangement creating a high affinity binding site for a chemokine coreceptor like CXCR4 and/or CCR5. Acts as a ligand for CD209/DC-SIGN and CLEC4M/DC-SIGNR, which are respectively found on dendritic cells (DCs), and on endothelial cells of liver sinusoids and lymph node sinuses. These interactions allow capture of viral particles at mucosal surfaces by these cells and subsequent transmission to permissive cells. HIV subverts the migration properties of dendritic cells to gain access to CD4+ T-cells in lymph nodes. Virus transmission to permissive T-cells occurs either in trans (without DCs infection, through viral capture and transmission), or in cis (following DCs productive infection, through the usual CD4-gp120 interaction), thereby inducing a robust infection. In trans infection, bound virions remain infectious over days and it is proposed that they are not degraded, but protected in non-lysosomal acidic organelles within the DCs close to the cell membrane thus contributing to the viral infectious potential during DCs' migration from the periphery to the lymphoid tissues. On arrival at lymphoid tissues, intact virions recycle back to DCs' cell surface allowing virus transmission to CD4+ T-cells.</text>
</comment>
<comment type="domain">
    <text evidence="32">Some of the most genetically diverse regions of the viral genome are present in Env. They are called variable regions 1 through 5 (V1 through V5). Coreceptor usage of gp120 is determined mainly by the primary structure of the third variable region (V3) in the outer domain of gp120. The sequence of V3 determines which coreceptor, CCR5 and/or CXCR4 (corresponding to R5/macrophage, X4/T cell and R5X4/T cell and macrophage tropism), is used to trigger the fusion potential of the Env complex, and hence which cells the virus can infect. Binding to CCR5 involves a region adjacent in addition to V3.</text>
</comment>
<evidence type="ECO:0000256" key="34">
    <source>
        <dbReference type="SAM" id="MobiDB-lite"/>
    </source>
</evidence>
<feature type="region of interest" description="CD4-binding loop" evidence="32">
    <location>
        <begin position="355"/>
        <end position="365"/>
    </location>
</feature>
<keyword evidence="20 32" id="KW-0261">Viral envelope protein</keyword>
<feature type="short sequence motif" description="YXXL motif; contains endocytosis signal" evidence="32">
    <location>
        <begin position="689"/>
        <end position="692"/>
    </location>
</feature>
<evidence type="ECO:0000256" key="16">
    <source>
        <dbReference type="ARBA" id="ARBA00022729"/>
    </source>
</evidence>
<dbReference type="GO" id="GO:0044175">
    <property type="term" value="C:host cell endosome membrane"/>
    <property type="evidence" value="ECO:0007669"/>
    <property type="project" value="UniProtKB-SubCell"/>
</dbReference>
<keyword evidence="22 32" id="KW-1133">Transmembrane helix</keyword>
<accession>A3FAU3</accession>
<dbReference type="EMBL" id="EF367227">
    <property type="protein sequence ID" value="ABN43167.1"/>
    <property type="molecule type" value="Genomic_RNA"/>
</dbReference>
<feature type="region of interest" description="MPER; binding to GalCer" evidence="32">
    <location>
        <begin position="639"/>
        <end position="660"/>
    </location>
</feature>
<evidence type="ECO:0000256" key="25">
    <source>
        <dbReference type="ARBA" id="ARBA00023136"/>
    </source>
</evidence>
<keyword evidence="19 32" id="KW-1043">Host membrane</keyword>
<dbReference type="GO" id="GO:0019062">
    <property type="term" value="P:virion attachment to host cell"/>
    <property type="evidence" value="ECO:0007669"/>
    <property type="project" value="UniProtKB-UniRule"/>
</dbReference>
<comment type="function">
    <text evidence="32">Envelope glycoprotein gp160: Oligomerizes in the host endoplasmic reticulum into predominantly trimers. In a second time, gp160 transits in the host Golgi, where glycosylation is completed. The precursor is then proteolytically cleaved in the trans-Golgi and thereby activated by cellular furin or furin-like proteases to produce gp120 and gp41.</text>
</comment>
<evidence type="ECO:0000256" key="5">
    <source>
        <dbReference type="ARBA" id="ARBA00004578"/>
    </source>
</evidence>
<protein>
    <recommendedName>
        <fullName evidence="32">Envelope glycoprotein gp160</fullName>
    </recommendedName>
    <alternativeName>
        <fullName evidence="32">Env polyprotein</fullName>
    </alternativeName>
    <component>
        <recommendedName>
            <fullName evidence="32">Surface protein gp120</fullName>
            <shortName evidence="32">SU</shortName>
        </recommendedName>
        <alternativeName>
            <fullName evidence="32">Glycoprotein 120</fullName>
            <shortName evidence="32">gp120</shortName>
        </alternativeName>
    </component>
    <component>
        <recommendedName>
            <fullName evidence="32">Transmembrane protein gp41</fullName>
            <shortName evidence="32">TM</shortName>
        </recommendedName>
        <alternativeName>
            <fullName evidence="32">Glycoprotein 41</fullName>
            <shortName evidence="32">gp41</shortName>
        </alternativeName>
    </component>
</protein>
<evidence type="ECO:0000256" key="18">
    <source>
        <dbReference type="ARBA" id="ARBA00022844"/>
    </source>
</evidence>
<feature type="short sequence motif" description="Di-leucine internalization motif" evidence="32">
    <location>
        <begin position="839"/>
        <end position="840"/>
    </location>
</feature>
<comment type="subcellular location">
    <molecule>Surface protein gp120</molecule>
    <subcellularLocation>
        <location evidence="32">Virion membrane</location>
        <topology evidence="32">Peripheral membrane protein</topology>
    </subcellularLocation>
    <subcellularLocation>
        <location evidence="32">Host cell membrane</location>
        <topology evidence="32">Peripheral membrane protein</topology>
    </subcellularLocation>
    <subcellularLocation>
        <location evidence="32">Host endosome membrane</location>
        <topology evidence="32">Single-pass type I membrane protein</topology>
    </subcellularLocation>
    <text evidence="32">The surface protein is not anchored to the viral envelope, but associates with the extravirion surface through its binding to TM. It is probably concentrated at the site of budding and incorporated into the virions possibly by contacts between the cytoplasmic tail of Env and the N-terminus of Gag.</text>
</comment>
<keyword evidence="12 32" id="KW-1162">Viral penetration into host cytoplasm</keyword>
<comment type="subunit">
    <text evidence="32">The mature envelope protein (Env) consists of a homotrimer of non-covalently associated gp120-gp41 heterodimers. The resulting complex protrudes from the virus surface as a spike. There seems to be as few as 10 spikes on the average virion. Surface protein gp120 interacts with host CD4, CCR5 and CXCR4. Gp120 also interacts with the C-type lectins CD209/DC-SIGN and CLEC4M/DC-SIGNR (collectively referred to as DC-SIGN(R)). Gp120 and gp41 interact with GalCer. Gp120 interacts with host ITGA4/ITGB7 complex; on CD4+ T-cells, this interaction results in rapid activation of integrin ITGAL/LFA-1, which facilitates efficient cell-to-cell spreading of HIV-1. Gp120 interacts with cell-associated heparan sulfate; this interaction increases virus infectivity on permissive cells and may be involved in infection of CD4- cells.</text>
</comment>
<comment type="PTM">
    <text evidence="32">Palmitoylation of the transmembrane protein and of Env polyprotein (prior to its proteolytic cleavage) is essential for their association with host cell membrane lipid rafts. Palmitoylation is therefore required for envelope trafficking to classical lipid rafts, but not for viral replication.</text>
</comment>
<comment type="domain">
    <text evidence="32 33">The 17 amino acids long immunosuppressive region is present in many retroviral envelope proteins. Synthetic peptides derived from this relatively conserved sequence inhibit immune function in vitro and in vivo.</text>
</comment>
<feature type="chain" id="PRO_5023456783" description="Transmembrane protein gp41" evidence="32">
    <location>
        <begin position="489"/>
        <end position="840"/>
    </location>
</feature>
<dbReference type="GO" id="GO:0005198">
    <property type="term" value="F:structural molecule activity"/>
    <property type="evidence" value="ECO:0007669"/>
    <property type="project" value="UniProtKB-UniRule"/>
</dbReference>
<evidence type="ECO:0000256" key="26">
    <source>
        <dbReference type="ARBA" id="ARBA00023139"/>
    </source>
</evidence>
<dbReference type="GO" id="GO:0019082">
    <property type="term" value="P:viral protein processing"/>
    <property type="evidence" value="ECO:0007669"/>
    <property type="project" value="UniProtKB-UniRule"/>
</dbReference>
<dbReference type="GO" id="GO:0020002">
    <property type="term" value="C:host cell plasma membrane"/>
    <property type="evidence" value="ECO:0007669"/>
    <property type="project" value="UniProtKB-SubCell"/>
</dbReference>
<dbReference type="SUPFAM" id="SSF56502">
    <property type="entry name" value="gp120 core"/>
    <property type="match status" value="2"/>
</dbReference>
<comment type="subcellular location">
    <subcellularLocation>
        <location evidence="3">Host cell membrane</location>
        <topology evidence="3">Peripheral membrane protein</topology>
    </subcellularLocation>
    <subcellularLocation>
        <location evidence="1">Host cell membrane</location>
        <topology evidence="1">Single-pass type I membrane protein</topology>
    </subcellularLocation>
    <subcellularLocation>
        <location evidence="2">Host endosome membrane</location>
        <topology evidence="2">Peripheral membrane protein</topology>
    </subcellularLocation>
    <subcellularLocation>
        <location evidence="5">Host endosome membrane</location>
        <topology evidence="5">Single-pass type I membrane protein</topology>
    </subcellularLocation>
    <subcellularLocation>
        <location evidence="6">Virion membrane</location>
        <topology evidence="6">Peripheral membrane protein</topology>
    </subcellularLocation>
    <subcellularLocation>
        <location evidence="4">Virion membrane</location>
        <topology evidence="4">Single-pass type I membrane protein</topology>
    </subcellularLocation>
</comment>
<dbReference type="HAMAP" id="MF_04083">
    <property type="entry name" value="HIV_ENV"/>
    <property type="match status" value="1"/>
</dbReference>
<feature type="region of interest" description="Fusion peptide" evidence="32">
    <location>
        <begin position="489"/>
        <end position="509"/>
    </location>
</feature>
<evidence type="ECO:0000256" key="22">
    <source>
        <dbReference type="ARBA" id="ARBA00022989"/>
    </source>
</evidence>
<feature type="site" description="Cleavage; by host furin" evidence="32">
    <location>
        <begin position="488"/>
        <end position="489"/>
    </location>
</feature>
<keyword evidence="8 32" id="KW-1170">Fusion of virus membrane with host endosomal membrane</keyword>
<keyword evidence="7 32" id="KW-1168">Fusion of virus membrane with host membrane</keyword>
<evidence type="ECO:0000256" key="3">
    <source>
        <dbReference type="ARBA" id="ARBA00004505"/>
    </source>
</evidence>
<dbReference type="Pfam" id="PF00516">
    <property type="entry name" value="GP120"/>
    <property type="match status" value="1"/>
</dbReference>
<keyword evidence="10 32" id="KW-1165">Clathrin-mediated endocytosis of virus by host</keyword>
<dbReference type="GO" id="GO:0055036">
    <property type="term" value="C:virion membrane"/>
    <property type="evidence" value="ECO:0007669"/>
    <property type="project" value="UniProtKB-SubCell"/>
</dbReference>
<evidence type="ECO:0000256" key="8">
    <source>
        <dbReference type="ARBA" id="ARBA00022510"/>
    </source>
</evidence>
<dbReference type="GO" id="GO:1903908">
    <property type="term" value="P:positive regulation of plasma membrane raft polarization"/>
    <property type="evidence" value="ECO:0007669"/>
    <property type="project" value="UniProtKB-UniRule"/>
</dbReference>
<feature type="disulfide bond" evidence="32">
    <location>
        <begin position="222"/>
        <end position="233"/>
    </location>
</feature>
<evidence type="ECO:0000256" key="33">
    <source>
        <dbReference type="RuleBase" id="RU363095"/>
    </source>
</evidence>
<feature type="lipid moiety-binding region" description="S-palmitoyl cysteine; by host" evidence="32">
    <location>
        <position position="741"/>
    </location>
</feature>
<evidence type="ECO:0000256" key="14">
    <source>
        <dbReference type="ARBA" id="ARBA00022692"/>
    </source>
</evidence>
<keyword evidence="24 32" id="KW-0175">Coiled coil</keyword>
<keyword evidence="27 32" id="KW-1015">Disulfide bond</keyword>
<keyword evidence="15 32" id="KW-0053">Apoptosis</keyword>
<dbReference type="InterPro" id="IPR000777">
    <property type="entry name" value="HIV1_Gp120"/>
</dbReference>
<keyword evidence="23 32" id="KW-1039">Host endosome</keyword>
<keyword evidence="21 32" id="KW-1164">Virus endocytosis by host</keyword>
<evidence type="ECO:0000256" key="6">
    <source>
        <dbReference type="ARBA" id="ARBA00004650"/>
    </source>
</evidence>
<evidence type="ECO:0000256" key="10">
    <source>
        <dbReference type="ARBA" id="ARBA00022570"/>
    </source>
</evidence>
<evidence type="ECO:0000256" key="11">
    <source>
        <dbReference type="ARBA" id="ARBA00022581"/>
    </source>
</evidence>
<feature type="disulfide bond" evidence="32">
    <location>
        <begin position="575"/>
        <end position="581"/>
    </location>
</feature>
<evidence type="ECO:0000256" key="20">
    <source>
        <dbReference type="ARBA" id="ARBA00022879"/>
    </source>
</evidence>
<dbReference type="GO" id="GO:0075512">
    <property type="term" value="P:clathrin-dependent endocytosis of virus by host cell"/>
    <property type="evidence" value="ECO:0007669"/>
    <property type="project" value="UniProtKB-UniRule"/>
</dbReference>
<dbReference type="InterPro" id="IPR036377">
    <property type="entry name" value="Gp120_core_sf"/>
</dbReference>
<keyword evidence="26 32" id="KW-0564">Palmitate</keyword>
<comment type="function">
    <text evidence="32">Transmembrane protein gp41: Acts as a class I viral fusion protein. Under the current model, the protein has at least 3 conformational states: pre-fusion native state, pre-hairpin intermediate state, and post-fusion hairpin state. During fusion of viral and target intracellular membranes, the coiled coil regions (heptad repeats) assume a trimer-of-hairpins structure, positioning the fusion peptide in close proximity to the C-terminal region of the ectodomain. The formation of this structure appears to drive apposition and subsequent fusion of viral and target cell membranes. Complete fusion occurs in host cell endosomes and is dynamin-dependent, however some lipid transfer might occur at the plasma membrane. The virus undergoes clathrin-dependent internalization long before endosomal fusion, thus minimizing the surface exposure of conserved viral epitopes during fusion and reducing the efficacy of inhibitors targeting these epitopes. Membranes fusion leads to delivery of the nucleocapsid into the cytoplasm.</text>
</comment>
<evidence type="ECO:0000313" key="37">
    <source>
        <dbReference type="EMBL" id="ABN43167.1"/>
    </source>
</evidence>
<evidence type="ECO:0000256" key="1">
    <source>
        <dbReference type="ARBA" id="ARBA00004402"/>
    </source>
</evidence>
<evidence type="ECO:0000256" key="4">
    <source>
        <dbReference type="ARBA" id="ARBA00004563"/>
    </source>
</evidence>
<reference evidence="37" key="1">
    <citation type="journal article" date="2007" name="J. Virol.">
        <title>Reduced maximal inhibition in phenotypic susceptibility assays indicates that viral strains resistant to the CCR5 antagonist maraviroc utilize inhibitor-bound receptor for entry.</title>
        <authorList>
            <person name="Westby M."/>
            <person name="Smith-Burchnell C."/>
            <person name="Mori J."/>
            <person name="Lewis M."/>
            <person name="Mosley M."/>
            <person name="Stockdale M."/>
            <person name="Dorr P."/>
            <person name="Ciaramella G."/>
            <person name="Perros M."/>
        </authorList>
    </citation>
    <scope>NUCLEOTIDE SEQUENCE</scope>
    <source>
        <strain evidence="37">RU570_revertant_passage_20</strain>
    </source>
</reference>
<evidence type="ECO:0000259" key="35">
    <source>
        <dbReference type="Pfam" id="PF00516"/>
    </source>
</evidence>
<feature type="transmembrane region" description="Helical" evidence="33">
    <location>
        <begin position="655"/>
        <end position="682"/>
    </location>
</feature>
<keyword evidence="28 32" id="KW-0325">Glycoprotein</keyword>
<dbReference type="GO" id="GO:0019064">
    <property type="term" value="P:fusion of virus membrane with host plasma membrane"/>
    <property type="evidence" value="ECO:0007669"/>
    <property type="project" value="UniProtKB-UniRule"/>
</dbReference>
<feature type="transmembrane region" description="Helical" evidence="33">
    <location>
        <begin position="489"/>
        <end position="512"/>
    </location>
</feature>
<comment type="caution">
    <text evidence="32 33">Lacks conserved residue(s) required for the propagation of feature annotation.</text>
</comment>
<feature type="chain" id="PRO_5023456784" description="Envelope glycoprotein gp160" evidence="32">
    <location>
        <begin position="32"/>
        <end position="840"/>
    </location>
</feature>
<evidence type="ECO:0000256" key="17">
    <source>
        <dbReference type="ARBA" id="ARBA00022804"/>
    </source>
</evidence>
<evidence type="ECO:0000256" key="9">
    <source>
        <dbReference type="ARBA" id="ARBA00022511"/>
    </source>
</evidence>
<proteinExistence type="inferred from homology"/>
<comment type="domain">
    <text evidence="32">The CD4-binding region is targeted by the antibody b12.</text>
</comment>
<comment type="domain">
    <text evidence="32">The YXXL motif is involved in determining the exact site of viral release at the surface of infected mononuclear cells and promotes endocytosis. YXXL and di-leucine endocytosis motifs interact directly or indirectly with the clathrin adapter complexes, opperate independently, and their activities are not additive.</text>
</comment>
<keyword evidence="13 32" id="KW-0165">Cleavage on pair of basic residues</keyword>
<feature type="domain" description="Human immunodeficiency virus 1 envelope glycoprotein Gp120" evidence="35">
    <location>
        <begin position="133"/>
        <end position="488"/>
    </location>
</feature>
<dbReference type="Gene3D" id="2.170.40.20">
    <property type="entry name" value="Human immunodeficiency virus 1, Gp160, envelope glycoprotein"/>
    <property type="match status" value="2"/>
</dbReference>
<evidence type="ECO:0000256" key="29">
    <source>
        <dbReference type="ARBA" id="ARBA00023280"/>
    </source>
</evidence>
<keyword evidence="16 32" id="KW-0732">Signal</keyword>
<comment type="PTM">
    <text evidence="32">Specific enzymatic cleavages in vivo yield mature proteins. Envelope glycoproteins are synthesized as a inactive precursor that is heavily N-glycosylated and processed likely by host cell furin in the Golgi to yield the mature SU and TM proteins. The cleavage site between SU and TM requires the minimal sequence [KR]-X-[KR]-R. About 2 of the 9 disulfide bonds of gp41 are reduced by P4HB/PDI, following binding to CD4 receptor.</text>
</comment>
<name>A3FAU3_HV1</name>
<evidence type="ECO:0000256" key="21">
    <source>
        <dbReference type="ARBA" id="ARBA00022890"/>
    </source>
</evidence>
<comment type="PTM">
    <text evidence="32">Highly glycosylated by host. The high number of glycan on the protein is reffered to as 'glycan shield' because it contributes to hide protein sequence from adaptive immune system.</text>
</comment>
<evidence type="ECO:0000256" key="32">
    <source>
        <dbReference type="HAMAP-Rule" id="MF_04083"/>
    </source>
</evidence>
<feature type="compositionally biased region" description="Basic and acidic residues" evidence="34">
    <location>
        <begin position="700"/>
        <end position="709"/>
    </location>
</feature>
<keyword evidence="25 32" id="KW-0472">Membrane</keyword>
<organismHost>
    <name type="scientific">Homo sapiens</name>
    <name type="common">Human</name>
    <dbReference type="NCBI Taxonomy" id="9606"/>
</organismHost>
<feature type="disulfide bond" evidence="32">
    <location>
        <begin position="212"/>
        <end position="241"/>
    </location>
</feature>
<evidence type="ECO:0000256" key="19">
    <source>
        <dbReference type="ARBA" id="ARBA00022870"/>
    </source>
</evidence>
<dbReference type="GO" id="GO:0052031">
    <property type="term" value="P:symbiont-mediated perturbation of host defense response"/>
    <property type="evidence" value="ECO:0007669"/>
    <property type="project" value="UniProtKB-UniRule"/>
</dbReference>
<dbReference type="FunFam" id="2.170.40.20:FF:000004">
    <property type="entry name" value="Envelope glycoprotein gp160"/>
    <property type="match status" value="1"/>
</dbReference>
<sequence length="840" mass="95311">MRVKGIQKNWQHLWKWGTLILGLVIICNASDNLWVTVYYGVPVWEDADTTLFCASDAKAYSTESHNIWATHACVPTDPNPQEIPLENITENFNMWKNNMVEQMHEDIISLWDESLKPCVKLTPLCVTLNCSKENNNSTITGYNGEIKNCSFNITTELRNKKKTEYALFYKLDVVAIDDKSSNSTYRLINCNVSTIKQACPKVTFDPIPIHYCAPAGFAILKCRDKNFNGTGPCKNVSTVQCTQGIKPVVSTQLLLNGSLAEEEIIIRSENITDNAKIIIVQLNKSVEITCTRPNNNTRKSISFGPGQAIYKTGDIIGDIRQAHCNVSRENWNEMLRNVTTKLKEIFHKNITFNSPAGGDLEITAHSFNCRGEFFYCNTSNLFRNNSKGDPTITLPCRIKQIVRMWQRVGQAMYAPPIAGKIICKSNITGLLLTRDGGNNNTNEAFRPGGGDMRDNWRSELYKYKVVRIKPLGVAPTRARRRVVGREKRAVGLGAVFLGFLGAAGSTMGAASITLTVQVKKLLFGIVQQQSNLLRAIEAQQHLLQLTVWGIKQLQARVLAVERYLKDQQLLGIWGCSGKLICPTNVPWNASWSNKSYDEIWNNMTWIEWERGINNYTSQIYNLLEESQNQQEKNEQDLLALDQWASLWNWFDISKWLWYIKIFIIIVGGLIGLRIVFAVLSIVNRVRQGYSPLSFQTLTHHQREPDRPEGIEEGGGEQGRDRSIRLVSGFLALAWDDLRSLCLFSYRRLRDFILIAARTAELLGRSILKGLRLGWEGLKYLWNLLLYWGQELKNSAINLVDTLAIAVGNWTDRVIEVVQRTCRALLNIPRRIRQGLERALL</sequence>
<comment type="miscellaneous">
    <text evidence="32">Inhibitors targeting HIV-1 viral envelope proteins are used as antiretroviral drugs. Attachment of virions to the cell surface via non-specific interactions and CD4 binding can be blocked by inhibitors that include cyanovirin-N, cyclotriazadisulfonamide analogs, PRO 2000, TNX 355 and PRO 542. In addition, BMS 806 can block CD4-induced conformational changes. Env interactions with the coreceptor molecules can be targeted by CCR5 antagonists including SCH-D, maraviroc (UK 427857) and aplaviroc (GW 873140), and the CXCR4 antagonist AMD 070. Fusion of viral and cellular membranes can be inhibited by peptides such as enfuvirtide and tifuvirtide (T 1249). Resistance to inhibitors associated with mutations in Env are observed. Most of the time, single mutations confer only a modest reduction in drug susceptibility. Combination of several mutations is usually required to develop a high-level drug resistance.</text>
</comment>
<evidence type="ECO:0000256" key="13">
    <source>
        <dbReference type="ARBA" id="ARBA00022685"/>
    </source>
</evidence>
<evidence type="ECO:0000256" key="12">
    <source>
        <dbReference type="ARBA" id="ARBA00022595"/>
    </source>
</evidence>
<feature type="topological domain" description="Cytoplasmic" evidence="32">
    <location>
        <begin position="683"/>
        <end position="840"/>
    </location>
</feature>
<organism evidence="37">
    <name type="scientific">Human immunodeficiency virus type 1</name>
    <name type="common">HIV-1</name>
    <dbReference type="NCBI Taxonomy" id="11676"/>
    <lineage>
        <taxon>Viruses</taxon>
        <taxon>Riboviria</taxon>
        <taxon>Pararnavirae</taxon>
        <taxon>Artverviricota</taxon>
        <taxon>Revtraviricetes</taxon>
        <taxon>Ortervirales</taxon>
        <taxon>Retroviridae</taxon>
        <taxon>Orthoretrovirinae</taxon>
        <taxon>Lentivirus</taxon>
        <taxon>Lentivirus humimdef1</taxon>
    </lineage>
</organism>
<evidence type="ECO:0000256" key="30">
    <source>
        <dbReference type="ARBA" id="ARBA00023288"/>
    </source>
</evidence>
<dbReference type="GO" id="GO:1903911">
    <property type="term" value="P:positive regulation of receptor clustering"/>
    <property type="evidence" value="ECO:0007669"/>
    <property type="project" value="UniProtKB-UniRule"/>
</dbReference>
<keyword evidence="31 32" id="KW-1160">Virus entry into host cell</keyword>
<comment type="domain">
    <text evidence="32">The membrane proximal external region (MPER) present in gp41 is a tryptophan-rich region recognized by the antibodies 2F5, Z13, and 4E10. MPER seems to play a role in fusion.</text>
</comment>
<comment type="subcellular location">
    <molecule>Transmembrane protein gp41</molecule>
    <subcellularLocation>
        <location evidence="32">Virion membrane</location>
        <topology evidence="32">Single-pass type I membrane protein</topology>
    </subcellularLocation>
    <subcellularLocation>
        <location evidence="32">Host cell membrane</location>
        <topology evidence="32">Single-pass type I membrane protein</topology>
    </subcellularLocation>
    <subcellularLocation>
        <location evidence="32">Host endosome membrane</location>
        <topology evidence="32">Single-pass type I membrane protein</topology>
    </subcellularLocation>
    <text evidence="32">It is probably concentrated at the site of budding and incorporated into the virions possibly by contacts between the cytoplasmic tail of Env and the N-terminus of Gag.</text>
</comment>